<proteinExistence type="predicted"/>
<gene>
    <name evidence="2" type="ORF">JCGZ_03795</name>
</gene>
<organism evidence="2 3">
    <name type="scientific">Jatropha curcas</name>
    <name type="common">Barbados nut</name>
    <dbReference type="NCBI Taxonomy" id="180498"/>
    <lineage>
        <taxon>Eukaryota</taxon>
        <taxon>Viridiplantae</taxon>
        <taxon>Streptophyta</taxon>
        <taxon>Embryophyta</taxon>
        <taxon>Tracheophyta</taxon>
        <taxon>Spermatophyta</taxon>
        <taxon>Magnoliopsida</taxon>
        <taxon>eudicotyledons</taxon>
        <taxon>Gunneridae</taxon>
        <taxon>Pentapetalae</taxon>
        <taxon>rosids</taxon>
        <taxon>fabids</taxon>
        <taxon>Malpighiales</taxon>
        <taxon>Euphorbiaceae</taxon>
        <taxon>Crotonoideae</taxon>
        <taxon>Jatropheae</taxon>
        <taxon>Jatropha</taxon>
    </lineage>
</organism>
<evidence type="ECO:0000313" key="2">
    <source>
        <dbReference type="EMBL" id="KDP40999.1"/>
    </source>
</evidence>
<dbReference type="AlphaFoldDB" id="A0A067LA58"/>
<sequence>MARYHFFPTNQDYYECQEELGAINAILVNYARIKKLKGKVTKFEVKKVEMEGALKMLNNAMTDNRLSIRRRLMLWTPNIENSRRWPKGGQKELMYSDDDEEEDGELAGDAFMHQDLSTDLFVHQDPPTNLPPVEDLPTGHELSHDPHETPSLNLYALVEPSMGHHSIVDPPISQDPSTEPPLKGATEWSS</sequence>
<feature type="region of interest" description="Disordered" evidence="1">
    <location>
        <begin position="124"/>
        <end position="148"/>
    </location>
</feature>
<protein>
    <submittedName>
        <fullName evidence="2">Uncharacterized protein</fullName>
    </submittedName>
</protein>
<feature type="region of interest" description="Disordered" evidence="1">
    <location>
        <begin position="163"/>
        <end position="190"/>
    </location>
</feature>
<dbReference type="EMBL" id="KK914326">
    <property type="protein sequence ID" value="KDP40999.1"/>
    <property type="molecule type" value="Genomic_DNA"/>
</dbReference>
<keyword evidence="3" id="KW-1185">Reference proteome</keyword>
<evidence type="ECO:0000256" key="1">
    <source>
        <dbReference type="SAM" id="MobiDB-lite"/>
    </source>
</evidence>
<feature type="compositionally biased region" description="Basic and acidic residues" evidence="1">
    <location>
        <begin position="137"/>
        <end position="148"/>
    </location>
</feature>
<name>A0A067LA58_JATCU</name>
<evidence type="ECO:0000313" key="3">
    <source>
        <dbReference type="Proteomes" id="UP000027138"/>
    </source>
</evidence>
<dbReference type="Proteomes" id="UP000027138">
    <property type="component" value="Unassembled WGS sequence"/>
</dbReference>
<reference evidence="2 3" key="1">
    <citation type="journal article" date="2014" name="PLoS ONE">
        <title>Global Analysis of Gene Expression Profiles in Physic Nut (Jatropha curcas L.) Seedlings Exposed to Salt Stress.</title>
        <authorList>
            <person name="Zhang L."/>
            <person name="Zhang C."/>
            <person name="Wu P."/>
            <person name="Chen Y."/>
            <person name="Li M."/>
            <person name="Jiang H."/>
            <person name="Wu G."/>
        </authorList>
    </citation>
    <scope>NUCLEOTIDE SEQUENCE [LARGE SCALE GENOMIC DNA]</scope>
    <source>
        <strain evidence="3">cv. GZQX0401</strain>
        <tissue evidence="2">Young leaves</tissue>
    </source>
</reference>
<accession>A0A067LA58</accession>